<sequence>MLAADIIWQVMTDANYQPPKRSPPIVIKEVSLERWICFCV</sequence>
<evidence type="ECO:0000313" key="2">
    <source>
        <dbReference type="Proteomes" id="UP000000268"/>
    </source>
</evidence>
<dbReference type="AlphaFoldDB" id="B0C2L5"/>
<evidence type="ECO:0000313" key="1">
    <source>
        <dbReference type="EMBL" id="ABW30903.1"/>
    </source>
</evidence>
<dbReference type="Proteomes" id="UP000000268">
    <property type="component" value="Chromosome"/>
</dbReference>
<protein>
    <submittedName>
        <fullName evidence="1">Uncharacterized protein</fullName>
    </submittedName>
</protein>
<accession>B0C2L5</accession>
<gene>
    <name evidence="1" type="ordered locus">AM1_5967</name>
</gene>
<reference evidence="1 2" key="1">
    <citation type="journal article" date="2008" name="Proc. Natl. Acad. Sci. U.S.A.">
        <title>Niche adaptation and genome expansion in the chlorophyll d-producing cyanobacterium Acaryochloris marina.</title>
        <authorList>
            <person name="Swingley W.D."/>
            <person name="Chen M."/>
            <person name="Cheung P.C."/>
            <person name="Conrad A.L."/>
            <person name="Dejesa L.C."/>
            <person name="Hao J."/>
            <person name="Honchak B.M."/>
            <person name="Karbach L.E."/>
            <person name="Kurdoglu A."/>
            <person name="Lahiri S."/>
            <person name="Mastrian S.D."/>
            <person name="Miyashita H."/>
            <person name="Page L."/>
            <person name="Ramakrishna P."/>
            <person name="Satoh S."/>
            <person name="Sattley W.M."/>
            <person name="Shimada Y."/>
            <person name="Taylor H.L."/>
            <person name="Tomo T."/>
            <person name="Tsuchiya T."/>
            <person name="Wang Z.T."/>
            <person name="Raymond J."/>
            <person name="Mimuro M."/>
            <person name="Blankenship R.E."/>
            <person name="Touchman J.W."/>
        </authorList>
    </citation>
    <scope>NUCLEOTIDE SEQUENCE [LARGE SCALE GENOMIC DNA]</scope>
    <source>
        <strain evidence="2">MBIC 11017</strain>
    </source>
</reference>
<name>B0C2L5_ACAM1</name>
<dbReference type="HOGENOM" id="CLU_3283142_0_0_3"/>
<organism evidence="1 2">
    <name type="scientific">Acaryochloris marina (strain MBIC 11017)</name>
    <dbReference type="NCBI Taxonomy" id="329726"/>
    <lineage>
        <taxon>Bacteria</taxon>
        <taxon>Bacillati</taxon>
        <taxon>Cyanobacteriota</taxon>
        <taxon>Cyanophyceae</taxon>
        <taxon>Acaryochloridales</taxon>
        <taxon>Acaryochloridaceae</taxon>
        <taxon>Acaryochloris</taxon>
    </lineage>
</organism>
<dbReference type="KEGG" id="amr:AM1_5967"/>
<dbReference type="EMBL" id="CP000828">
    <property type="protein sequence ID" value="ABW30903.1"/>
    <property type="molecule type" value="Genomic_DNA"/>
</dbReference>
<keyword evidence="2" id="KW-1185">Reference proteome</keyword>
<proteinExistence type="predicted"/>